<name>A0ABX7P0F7_9BACT</name>
<proteinExistence type="predicted"/>
<evidence type="ECO:0000313" key="2">
    <source>
        <dbReference type="EMBL" id="QSQ24671.1"/>
    </source>
</evidence>
<feature type="transmembrane region" description="Helical" evidence="1">
    <location>
        <begin position="113"/>
        <end position="133"/>
    </location>
</feature>
<feature type="transmembrane region" description="Helical" evidence="1">
    <location>
        <begin position="71"/>
        <end position="93"/>
    </location>
</feature>
<sequence length="161" mass="16421">MSEPESAGAEGPVVSAVLADAHVSHNVVVPTARTEGLAPEVDAEPVTQPGLEAVPETRKRRRDLAVAGDRWIARVLRGGAVLSGGMFVVSLGLEALPSSEDVHVTIDLLRKGAASLLLVTPVARLAVAGALLGLKGEWRYTVIAAGVLGLLAIAVGAGIQA</sequence>
<protein>
    <submittedName>
        <fullName evidence="2">DUF1634 domain-containing protein</fullName>
    </submittedName>
</protein>
<evidence type="ECO:0000313" key="3">
    <source>
        <dbReference type="Proteomes" id="UP000662747"/>
    </source>
</evidence>
<keyword evidence="1" id="KW-0812">Transmembrane</keyword>
<keyword evidence="1" id="KW-1133">Transmembrane helix</keyword>
<keyword evidence="1" id="KW-0472">Membrane</keyword>
<reference evidence="2 3" key="1">
    <citation type="submission" date="2021-02" db="EMBL/GenBank/DDBJ databases">
        <title>De Novo genome assembly of isolated myxobacteria.</title>
        <authorList>
            <person name="Stevens D.C."/>
        </authorList>
    </citation>
    <scope>NUCLEOTIDE SEQUENCE [LARGE SCALE GENOMIC DNA]</scope>
    <source>
        <strain evidence="3">SCPEA02</strain>
    </source>
</reference>
<keyword evidence="3" id="KW-1185">Reference proteome</keyword>
<dbReference type="Proteomes" id="UP000662747">
    <property type="component" value="Chromosome"/>
</dbReference>
<feature type="transmembrane region" description="Helical" evidence="1">
    <location>
        <begin position="140"/>
        <end position="159"/>
    </location>
</feature>
<dbReference type="EMBL" id="CP071090">
    <property type="protein sequence ID" value="QSQ24671.1"/>
    <property type="molecule type" value="Genomic_DNA"/>
</dbReference>
<gene>
    <name evidence="2" type="ORF">JY651_06900</name>
</gene>
<accession>A0ABX7P0F7</accession>
<evidence type="ECO:0000256" key="1">
    <source>
        <dbReference type="SAM" id="Phobius"/>
    </source>
</evidence>
<organism evidence="2 3">
    <name type="scientific">Pyxidicoccus parkwayensis</name>
    <dbReference type="NCBI Taxonomy" id="2813578"/>
    <lineage>
        <taxon>Bacteria</taxon>
        <taxon>Pseudomonadati</taxon>
        <taxon>Myxococcota</taxon>
        <taxon>Myxococcia</taxon>
        <taxon>Myxococcales</taxon>
        <taxon>Cystobacterineae</taxon>
        <taxon>Myxococcaceae</taxon>
        <taxon>Pyxidicoccus</taxon>
    </lineage>
</organism>